<accession>A0A0E9PS01</accession>
<reference evidence="1" key="2">
    <citation type="journal article" date="2015" name="Fish Shellfish Immunol.">
        <title>Early steps in the European eel (Anguilla anguilla)-Vibrio vulnificus interaction in the gills: Role of the RtxA13 toxin.</title>
        <authorList>
            <person name="Callol A."/>
            <person name="Pajuelo D."/>
            <person name="Ebbesson L."/>
            <person name="Teles M."/>
            <person name="MacKenzie S."/>
            <person name="Amaro C."/>
        </authorList>
    </citation>
    <scope>NUCLEOTIDE SEQUENCE</scope>
</reference>
<reference evidence="1" key="1">
    <citation type="submission" date="2014-11" db="EMBL/GenBank/DDBJ databases">
        <authorList>
            <person name="Amaro Gonzalez C."/>
        </authorList>
    </citation>
    <scope>NUCLEOTIDE SEQUENCE</scope>
</reference>
<dbReference type="EMBL" id="GBXM01101929">
    <property type="protein sequence ID" value="JAH06648.1"/>
    <property type="molecule type" value="Transcribed_RNA"/>
</dbReference>
<organism evidence="1">
    <name type="scientific">Anguilla anguilla</name>
    <name type="common">European freshwater eel</name>
    <name type="synonym">Muraena anguilla</name>
    <dbReference type="NCBI Taxonomy" id="7936"/>
    <lineage>
        <taxon>Eukaryota</taxon>
        <taxon>Metazoa</taxon>
        <taxon>Chordata</taxon>
        <taxon>Craniata</taxon>
        <taxon>Vertebrata</taxon>
        <taxon>Euteleostomi</taxon>
        <taxon>Actinopterygii</taxon>
        <taxon>Neopterygii</taxon>
        <taxon>Teleostei</taxon>
        <taxon>Anguilliformes</taxon>
        <taxon>Anguillidae</taxon>
        <taxon>Anguilla</taxon>
    </lineage>
</organism>
<evidence type="ECO:0000313" key="1">
    <source>
        <dbReference type="EMBL" id="JAH06648.1"/>
    </source>
</evidence>
<sequence length="32" mass="3792">MEDLKGAEERYIFSQEFVSKYVLTFSTKFKLG</sequence>
<protein>
    <submittedName>
        <fullName evidence="1">Uncharacterized protein</fullName>
    </submittedName>
</protein>
<proteinExistence type="predicted"/>
<name>A0A0E9PS01_ANGAN</name>
<dbReference type="AlphaFoldDB" id="A0A0E9PS01"/>